<evidence type="ECO:0000256" key="2">
    <source>
        <dbReference type="ARBA" id="ARBA00008133"/>
    </source>
</evidence>
<dbReference type="UniPathway" id="UPA00251">
    <property type="reaction ID" value="UER00320"/>
</dbReference>
<dbReference type="STRING" id="649638.Trad_0226"/>
<dbReference type="EMBL" id="CP002049">
    <property type="protein sequence ID" value="ADI13366.1"/>
    <property type="molecule type" value="Genomic_DNA"/>
</dbReference>
<dbReference type="InterPro" id="IPR036108">
    <property type="entry name" value="4pyrrol_syn_uPrphyn_synt_sf"/>
</dbReference>
<evidence type="ECO:0000256" key="3">
    <source>
        <dbReference type="ARBA" id="ARBA00013109"/>
    </source>
</evidence>
<dbReference type="Proteomes" id="UP000000379">
    <property type="component" value="Chromosome"/>
</dbReference>
<dbReference type="EC" id="4.2.1.75" evidence="3 9"/>
<evidence type="ECO:0000256" key="6">
    <source>
        <dbReference type="ARBA" id="ARBA00037589"/>
    </source>
</evidence>
<evidence type="ECO:0000313" key="12">
    <source>
        <dbReference type="Proteomes" id="UP000000379"/>
    </source>
</evidence>
<dbReference type="CDD" id="cd06578">
    <property type="entry name" value="HemD"/>
    <property type="match status" value="1"/>
</dbReference>
<dbReference type="PANTHER" id="PTHR38042:SF1">
    <property type="entry name" value="UROPORPHYRINOGEN-III SYNTHASE, CHLOROPLASTIC"/>
    <property type="match status" value="1"/>
</dbReference>
<evidence type="ECO:0000256" key="4">
    <source>
        <dbReference type="ARBA" id="ARBA00023239"/>
    </source>
</evidence>
<comment type="function">
    <text evidence="6 9">Catalyzes cyclization of the linear tetrapyrrole, hydroxymethylbilane, to the macrocyclic uroporphyrinogen III.</text>
</comment>
<comment type="pathway">
    <text evidence="1 9">Porphyrin-containing compound metabolism; protoporphyrin-IX biosynthesis; coproporphyrinogen-III from 5-aminolevulinate: step 3/4.</text>
</comment>
<evidence type="ECO:0000313" key="11">
    <source>
        <dbReference type="EMBL" id="ADI13366.1"/>
    </source>
</evidence>
<dbReference type="eggNOG" id="COG1587">
    <property type="taxonomic scope" value="Bacteria"/>
</dbReference>
<dbReference type="PANTHER" id="PTHR38042">
    <property type="entry name" value="UROPORPHYRINOGEN-III SYNTHASE, CHLOROPLASTIC"/>
    <property type="match status" value="1"/>
</dbReference>
<evidence type="ECO:0000256" key="1">
    <source>
        <dbReference type="ARBA" id="ARBA00004772"/>
    </source>
</evidence>
<gene>
    <name evidence="11" type="ordered locus">Trad_0226</name>
</gene>
<proteinExistence type="inferred from homology"/>
<dbReference type="GO" id="GO:0006782">
    <property type="term" value="P:protoporphyrinogen IX biosynthetic process"/>
    <property type="evidence" value="ECO:0007669"/>
    <property type="project" value="UniProtKB-UniRule"/>
</dbReference>
<keyword evidence="5 9" id="KW-0627">Porphyrin biosynthesis</keyword>
<evidence type="ECO:0000259" key="10">
    <source>
        <dbReference type="Pfam" id="PF02602"/>
    </source>
</evidence>
<feature type="domain" description="Tetrapyrrole biosynthesis uroporphyrinogen III synthase" evidence="10">
    <location>
        <begin position="17"/>
        <end position="225"/>
    </location>
</feature>
<dbReference type="InterPro" id="IPR039793">
    <property type="entry name" value="UROS/Hem4"/>
</dbReference>
<dbReference type="HOGENOM" id="CLU_011276_9_5_0"/>
<keyword evidence="4 9" id="KW-0456">Lyase</keyword>
<dbReference type="GO" id="GO:0004852">
    <property type="term" value="F:uroporphyrinogen-III synthase activity"/>
    <property type="evidence" value="ECO:0007669"/>
    <property type="project" value="UniProtKB-UniRule"/>
</dbReference>
<comment type="similarity">
    <text evidence="2 9">Belongs to the uroporphyrinogen-III synthase family.</text>
</comment>
<dbReference type="RefSeq" id="WP_013176746.1">
    <property type="nucleotide sequence ID" value="NC_014221.1"/>
</dbReference>
<evidence type="ECO:0000256" key="9">
    <source>
        <dbReference type="RuleBase" id="RU366031"/>
    </source>
</evidence>
<sequence length="244" mass="25233">MAPTVLLTHAEGRLEGLAEALAARGFQPVHLPLIATRPLPVSARAARELLGCDWLLFTSRSAVAAWCALGLPLAGARPRLGAVGEATARELAAHGGRAQLVGDPPNAEGLLARFVERVSPPARVGLPCALDALPTLPEGLARAGFAVTRLPLYETVARAWPDTLTLGGAETTIIVLASPSAAAALPQTVGERARLVALGPSTERALAARGWRACRAPTPDVSGVTEAVLRAALHTHPPTAERSL</sequence>
<dbReference type="InterPro" id="IPR003754">
    <property type="entry name" value="4pyrrol_synth_uPrphyn_synth"/>
</dbReference>
<dbReference type="SUPFAM" id="SSF69618">
    <property type="entry name" value="HemD-like"/>
    <property type="match status" value="1"/>
</dbReference>
<dbReference type="AlphaFoldDB" id="D7CY06"/>
<dbReference type="GO" id="GO:0006780">
    <property type="term" value="P:uroporphyrinogen III biosynthetic process"/>
    <property type="evidence" value="ECO:0007669"/>
    <property type="project" value="UniProtKB-UniRule"/>
</dbReference>
<evidence type="ECO:0000256" key="8">
    <source>
        <dbReference type="ARBA" id="ARBA00048617"/>
    </source>
</evidence>
<dbReference type="KEGG" id="tra:Trad_0226"/>
<evidence type="ECO:0000256" key="7">
    <source>
        <dbReference type="ARBA" id="ARBA00040167"/>
    </source>
</evidence>
<evidence type="ECO:0000256" key="5">
    <source>
        <dbReference type="ARBA" id="ARBA00023244"/>
    </source>
</evidence>
<protein>
    <recommendedName>
        <fullName evidence="7 9">Uroporphyrinogen-III synthase</fullName>
        <ecNumber evidence="3 9">4.2.1.75</ecNumber>
    </recommendedName>
</protein>
<dbReference type="Gene3D" id="3.40.50.10090">
    <property type="match status" value="2"/>
</dbReference>
<name>D7CY06_TRURR</name>
<reference evidence="12" key="1">
    <citation type="submission" date="2010-05" db="EMBL/GenBank/DDBJ databases">
        <title>The complete genome of Truepera radiovictris DSM 17093.</title>
        <authorList>
            <consortium name="US DOE Joint Genome Institute (JGI-PGF)"/>
            <person name="Lucas S."/>
            <person name="Copeland A."/>
            <person name="Lapidus A."/>
            <person name="Glavina del Rio T."/>
            <person name="Dalin E."/>
            <person name="Tice H."/>
            <person name="Bruce D."/>
            <person name="Goodwin L."/>
            <person name="Pitluck S."/>
            <person name="Kyrpides N."/>
            <person name="Mavromatis K."/>
            <person name="Ovchinnikova G."/>
            <person name="Munk A.C."/>
            <person name="Detter J.C."/>
            <person name="Han C."/>
            <person name="Tapia R."/>
            <person name="Land M."/>
            <person name="Hauser L."/>
            <person name="Markowitz V."/>
            <person name="Cheng J.-F."/>
            <person name="Hugenholtz P."/>
            <person name="Woyke T."/>
            <person name="Wu D."/>
            <person name="Tindall B."/>
            <person name="Pomrenke H.G."/>
            <person name="Brambilla E."/>
            <person name="Klenk H.-P."/>
            <person name="Eisen J.A."/>
        </authorList>
    </citation>
    <scope>NUCLEOTIDE SEQUENCE [LARGE SCALE GENOMIC DNA]</scope>
    <source>
        <strain evidence="12">DSM 17093 / CIP 108686 / LMG 22925 / RQ-24</strain>
    </source>
</reference>
<keyword evidence="12" id="KW-1185">Reference proteome</keyword>
<dbReference type="Pfam" id="PF02602">
    <property type="entry name" value="HEM4"/>
    <property type="match status" value="1"/>
</dbReference>
<comment type="catalytic activity">
    <reaction evidence="8 9">
        <text>hydroxymethylbilane = uroporphyrinogen III + H2O</text>
        <dbReference type="Rhea" id="RHEA:18965"/>
        <dbReference type="ChEBI" id="CHEBI:15377"/>
        <dbReference type="ChEBI" id="CHEBI:57308"/>
        <dbReference type="ChEBI" id="CHEBI:57845"/>
        <dbReference type="EC" id="4.2.1.75"/>
    </reaction>
</comment>
<organism evidence="11 12">
    <name type="scientific">Truepera radiovictrix (strain DSM 17093 / CIP 108686 / LMG 22925 / RQ-24)</name>
    <dbReference type="NCBI Taxonomy" id="649638"/>
    <lineage>
        <taxon>Bacteria</taxon>
        <taxon>Thermotogati</taxon>
        <taxon>Deinococcota</taxon>
        <taxon>Deinococci</taxon>
        <taxon>Trueperales</taxon>
        <taxon>Trueperaceae</taxon>
        <taxon>Truepera</taxon>
    </lineage>
</organism>
<accession>D7CY06</accession>
<reference evidence="11 12" key="2">
    <citation type="journal article" date="2011" name="Stand. Genomic Sci.">
        <title>Complete genome sequence of Truepera radiovictrix type strain (RQ-24).</title>
        <authorList>
            <person name="Ivanova N."/>
            <person name="Rohde C."/>
            <person name="Munk C."/>
            <person name="Nolan M."/>
            <person name="Lucas S."/>
            <person name="Del Rio T.G."/>
            <person name="Tice H."/>
            <person name="Deshpande S."/>
            <person name="Cheng J.F."/>
            <person name="Tapia R."/>
            <person name="Han C."/>
            <person name="Goodwin L."/>
            <person name="Pitluck S."/>
            <person name="Liolios K."/>
            <person name="Mavromatis K."/>
            <person name="Mikhailova N."/>
            <person name="Pati A."/>
            <person name="Chen A."/>
            <person name="Palaniappan K."/>
            <person name="Land M."/>
            <person name="Hauser L."/>
            <person name="Chang Y.J."/>
            <person name="Jeffries C.D."/>
            <person name="Brambilla E."/>
            <person name="Rohde M."/>
            <person name="Goker M."/>
            <person name="Tindall B.J."/>
            <person name="Woyke T."/>
            <person name="Bristow J."/>
            <person name="Eisen J.A."/>
            <person name="Markowitz V."/>
            <person name="Hugenholtz P."/>
            <person name="Kyrpides N.C."/>
            <person name="Klenk H.P."/>
            <person name="Lapidus A."/>
        </authorList>
    </citation>
    <scope>NUCLEOTIDE SEQUENCE [LARGE SCALE GENOMIC DNA]</scope>
    <source>
        <strain evidence="12">DSM 17093 / CIP 108686 / LMG 22925 / RQ-24</strain>
    </source>
</reference>